<dbReference type="Proteomes" id="UP000464657">
    <property type="component" value="Chromosome"/>
</dbReference>
<feature type="chain" id="PRO_5029704750" description="Calx-beta domain-containing protein" evidence="6">
    <location>
        <begin position="20"/>
        <end position="984"/>
    </location>
</feature>
<dbReference type="EMBL" id="CP019288">
    <property type="protein sequence ID" value="QHI34943.1"/>
    <property type="molecule type" value="Genomic_DNA"/>
</dbReference>
<feature type="compositionally biased region" description="Polar residues" evidence="5">
    <location>
        <begin position="384"/>
        <end position="394"/>
    </location>
</feature>
<gene>
    <name evidence="8" type="ORF">IMCC3317_02880</name>
</gene>
<evidence type="ECO:0000256" key="2">
    <source>
        <dbReference type="ARBA" id="ARBA00022737"/>
    </source>
</evidence>
<evidence type="ECO:0000256" key="6">
    <source>
        <dbReference type="SAM" id="SignalP"/>
    </source>
</evidence>
<dbReference type="GO" id="GO:0030001">
    <property type="term" value="P:metal ion transport"/>
    <property type="evidence" value="ECO:0007669"/>
    <property type="project" value="TreeGrafter"/>
</dbReference>
<evidence type="ECO:0000259" key="7">
    <source>
        <dbReference type="SMART" id="SM00237"/>
    </source>
</evidence>
<organism evidence="8 9">
    <name type="scientific">Kordia antarctica</name>
    <dbReference type="NCBI Taxonomy" id="1218801"/>
    <lineage>
        <taxon>Bacteria</taxon>
        <taxon>Pseudomonadati</taxon>
        <taxon>Bacteroidota</taxon>
        <taxon>Flavobacteriia</taxon>
        <taxon>Flavobacteriales</taxon>
        <taxon>Flavobacteriaceae</taxon>
        <taxon>Kordia</taxon>
    </lineage>
</organism>
<dbReference type="InterPro" id="IPR055353">
    <property type="entry name" value="DUF7619"/>
</dbReference>
<feature type="domain" description="Calx-beta" evidence="7">
    <location>
        <begin position="140"/>
        <end position="236"/>
    </location>
</feature>
<dbReference type="GO" id="GO:0016020">
    <property type="term" value="C:membrane"/>
    <property type="evidence" value="ECO:0007669"/>
    <property type="project" value="InterPro"/>
</dbReference>
<accession>A0A7L4ZDX7</accession>
<dbReference type="InterPro" id="IPR026444">
    <property type="entry name" value="Secre_tail"/>
</dbReference>
<keyword evidence="2" id="KW-0677">Repeat</keyword>
<dbReference type="PANTHER" id="PTHR11878:SF65">
    <property type="entry name" value="NA_CA-EXCHANGE PROTEIN, ISOFORM G"/>
    <property type="match status" value="1"/>
</dbReference>
<keyword evidence="3" id="KW-0106">Calcium</keyword>
<dbReference type="InterPro" id="IPR051171">
    <property type="entry name" value="CaCA"/>
</dbReference>
<dbReference type="InterPro" id="IPR038081">
    <property type="entry name" value="CalX-like_sf"/>
</dbReference>
<name>A0A7L4ZDX7_9FLAO</name>
<dbReference type="KEGG" id="kan:IMCC3317_02880"/>
<dbReference type="Pfam" id="PF24595">
    <property type="entry name" value="DUF7619"/>
    <property type="match status" value="1"/>
</dbReference>
<proteinExistence type="predicted"/>
<dbReference type="Gene3D" id="2.60.40.2030">
    <property type="match status" value="3"/>
</dbReference>
<dbReference type="NCBIfam" id="TIGR04183">
    <property type="entry name" value="Por_Secre_tail"/>
    <property type="match status" value="1"/>
</dbReference>
<feature type="domain" description="Calx-beta" evidence="7">
    <location>
        <begin position="249"/>
        <end position="342"/>
    </location>
</feature>
<dbReference type="SMART" id="SM00237">
    <property type="entry name" value="Calx_beta"/>
    <property type="match status" value="3"/>
</dbReference>
<dbReference type="Pfam" id="PF18962">
    <property type="entry name" value="Por_Secre_tail"/>
    <property type="match status" value="1"/>
</dbReference>
<protein>
    <recommendedName>
        <fullName evidence="7">Calx-beta domain-containing protein</fullName>
    </recommendedName>
</protein>
<feature type="domain" description="Calx-beta" evidence="7">
    <location>
        <begin position="27"/>
        <end position="127"/>
    </location>
</feature>
<reference evidence="8 9" key="1">
    <citation type="journal article" date="2013" name="Int. J. Syst. Evol. Microbiol.">
        <title>Kordia antarctica sp. nov., isolated from Antarctic seawater.</title>
        <authorList>
            <person name="Baek K."/>
            <person name="Choi A."/>
            <person name="Kang I."/>
            <person name="Lee K."/>
            <person name="Cho J.C."/>
        </authorList>
    </citation>
    <scope>NUCLEOTIDE SEQUENCE [LARGE SCALE GENOMIC DNA]</scope>
    <source>
        <strain evidence="8 9">IMCC3317</strain>
    </source>
</reference>
<dbReference type="OrthoDB" id="1110367at2"/>
<dbReference type="AlphaFoldDB" id="A0A7L4ZDX7"/>
<evidence type="ECO:0000256" key="1">
    <source>
        <dbReference type="ARBA" id="ARBA00022729"/>
    </source>
</evidence>
<feature type="signal peptide" evidence="6">
    <location>
        <begin position="1"/>
        <end position="19"/>
    </location>
</feature>
<keyword evidence="4" id="KW-0406">Ion transport</keyword>
<keyword evidence="4" id="KW-0813">Transport</keyword>
<evidence type="ECO:0000313" key="8">
    <source>
        <dbReference type="EMBL" id="QHI34943.1"/>
    </source>
</evidence>
<keyword evidence="9" id="KW-1185">Reference proteome</keyword>
<dbReference type="RefSeq" id="WP_160127722.1">
    <property type="nucleotide sequence ID" value="NZ_CP019288.1"/>
</dbReference>
<keyword evidence="1 6" id="KW-0732">Signal</keyword>
<sequence length="984" mass="105676">MKIKLPIYIFLIFSSISFASENTNLKEKETISVTENSLISEVIIDDMTVWESDGTITVPIHIDVPDSADIVLNITTADGTAISPNDYTAVNTTVTIPAGQTSTQIMVYIVDDTISGEINENFTVNATVISGNTTNSSASGTISLIDQDDSSIDVGDVTVNEDAGTANVPVSIYGVSAFDTVISITTVDNSATNPDDYITTTVTVTIPALQNTVYVNIPIVDDNIGEPTEDFTVYGTATSGNVIGGNASGTITITDNDTPTLNISDEIVNEGAGTAIVEFSITNPSAVDTIVSINLIDDGAASPNDYINTVPFIAIPAGQTSVSLSIPILDDLEDEADEDFTVYGIVQTGNTSNPAATGTVTIIDNDVCTSDPTTDCDGDGVTNGDEQNPPNGGMSTHPEDPCDFNSSDISLVQTGDYLTEDCDGDGTLNNVDCDPFNVSITIGMGDSCDDGNASTLSDFIDENCNCVGAATTDVDGDGISNVQEVLDDTDYNDSCDPIQNAGYTGFDADNVMWQNANCDNDDINNALEITLGSDPYDTNYNTIGGNITLDVNNDGCNGTDDLIFPYTRINISDGSTTDAIFANSSGDYSYYTTTGNFTITPELENPTFFNITPVNASTSFSSINNSVFNQDFCITANGIQNDVEVVIAPIAFARPGFDAEYLLTYKNNGNQTVSGVVDFTYDEAILDFVSSTTMPSSQTTGNLNWNYVDLAPFESRSINIILNVNSPMETPPVNNGDLLIYMATITPLSGDVLPENNQFSYTQTVVGSYDPNDITCVEGSNVDPDEIGEYLHYIINFENTGTFSAQNIVVEMDIDPTQFDINTLKLLSTSHEASVSINDHMVRFIFQNINLAIDGKGNILMKMKSQNTLVENDVVSNQASIFFDYNFPIVTNNAQTTFAILSTQEFEVDNSIILYPNPTKNNIYITANNNIKKIVLYDIQGRILMSKKHNNNAVSLDISNQAQGVYFVKISTEKGVNTEKIIKM</sequence>
<feature type="region of interest" description="Disordered" evidence="5">
    <location>
        <begin position="373"/>
        <end position="403"/>
    </location>
</feature>
<dbReference type="InterPro" id="IPR003644">
    <property type="entry name" value="Calx_beta"/>
</dbReference>
<evidence type="ECO:0000256" key="5">
    <source>
        <dbReference type="SAM" id="MobiDB-lite"/>
    </source>
</evidence>
<dbReference type="SUPFAM" id="SSF141072">
    <property type="entry name" value="CalX-like"/>
    <property type="match status" value="3"/>
</dbReference>
<evidence type="ECO:0000313" key="9">
    <source>
        <dbReference type="Proteomes" id="UP000464657"/>
    </source>
</evidence>
<evidence type="ECO:0000256" key="3">
    <source>
        <dbReference type="ARBA" id="ARBA00022837"/>
    </source>
</evidence>
<dbReference type="Pfam" id="PF03160">
    <property type="entry name" value="Calx-beta"/>
    <property type="match status" value="2"/>
</dbReference>
<dbReference type="GO" id="GO:0007154">
    <property type="term" value="P:cell communication"/>
    <property type="evidence" value="ECO:0007669"/>
    <property type="project" value="InterPro"/>
</dbReference>
<dbReference type="PANTHER" id="PTHR11878">
    <property type="entry name" value="SODIUM/CALCIUM EXCHANGER"/>
    <property type="match status" value="1"/>
</dbReference>
<evidence type="ECO:0000256" key="4">
    <source>
        <dbReference type="ARBA" id="ARBA00023065"/>
    </source>
</evidence>